<organism evidence="1 2">
    <name type="scientific">Desulfosporosinus fructosivorans</name>
    <dbReference type="NCBI Taxonomy" id="2018669"/>
    <lineage>
        <taxon>Bacteria</taxon>
        <taxon>Bacillati</taxon>
        <taxon>Bacillota</taxon>
        <taxon>Clostridia</taxon>
        <taxon>Eubacteriales</taxon>
        <taxon>Desulfitobacteriaceae</taxon>
        <taxon>Desulfosporosinus</taxon>
    </lineage>
</organism>
<name>A0A4Z0R1B4_9FIRM</name>
<dbReference type="OrthoDB" id="1933487at2"/>
<protein>
    <submittedName>
        <fullName evidence="1">Uncharacterized protein</fullName>
    </submittedName>
</protein>
<gene>
    <name evidence="1" type="ORF">E4K67_20810</name>
</gene>
<keyword evidence="2" id="KW-1185">Reference proteome</keyword>
<comment type="caution">
    <text evidence="1">The sequence shown here is derived from an EMBL/GenBank/DDBJ whole genome shotgun (WGS) entry which is preliminary data.</text>
</comment>
<evidence type="ECO:0000313" key="1">
    <source>
        <dbReference type="EMBL" id="TGE36444.1"/>
    </source>
</evidence>
<sequence length="160" mass="17748">MIGSSNSSDSERVCADSQETLTISSKGISVLLELVQCTYLPVSRFIMSSSIEKEAKFVSLAPVYIDALDNSMETVKEIGIILKELEKKRLITLDYDIPLQDYDYKQHTNSVIFAYFTESVNEGKRNPSFLCDTANIELGSMALTELGERVSCRLGKIAAC</sequence>
<evidence type="ECO:0000313" key="2">
    <source>
        <dbReference type="Proteomes" id="UP000298460"/>
    </source>
</evidence>
<proteinExistence type="predicted"/>
<dbReference type="Proteomes" id="UP000298460">
    <property type="component" value="Unassembled WGS sequence"/>
</dbReference>
<dbReference type="EMBL" id="SPQQ01000008">
    <property type="protein sequence ID" value="TGE36444.1"/>
    <property type="molecule type" value="Genomic_DNA"/>
</dbReference>
<accession>A0A4Z0R1B4</accession>
<reference evidence="1 2" key="1">
    <citation type="submission" date="2019-03" db="EMBL/GenBank/DDBJ databases">
        <title>Draft Genome Sequence of Desulfosporosinus fructosivorans Strain 63.6F, Isolated from Marine Sediment in the Baltic Sea.</title>
        <authorList>
            <person name="Hausmann B."/>
            <person name="Vandieken V."/>
            <person name="Pjevac P."/>
            <person name="Schreck K."/>
            <person name="Herbold C.W."/>
            <person name="Loy A."/>
        </authorList>
    </citation>
    <scope>NUCLEOTIDE SEQUENCE [LARGE SCALE GENOMIC DNA]</scope>
    <source>
        <strain evidence="1 2">63.6F</strain>
    </source>
</reference>
<dbReference type="AlphaFoldDB" id="A0A4Z0R1B4"/>